<dbReference type="PANTHER" id="PTHR22951">
    <property type="entry name" value="CLATHRIN ASSEMBLY PROTEIN"/>
    <property type="match status" value="1"/>
</dbReference>
<dbReference type="GO" id="GO:0048268">
    <property type="term" value="P:clathrin coat assembly"/>
    <property type="evidence" value="ECO:0007669"/>
    <property type="project" value="InterPro"/>
</dbReference>
<dbReference type="PANTHER" id="PTHR22951:SF5">
    <property type="entry name" value="PHOSPHATIDYLINOSITOL-BINDING CLATHRIN ASSEMBLY PROTEIN LAP"/>
    <property type="match status" value="1"/>
</dbReference>
<dbReference type="GO" id="GO:0005546">
    <property type="term" value="F:phosphatidylinositol-4,5-bisphosphate binding"/>
    <property type="evidence" value="ECO:0007669"/>
    <property type="project" value="TreeGrafter"/>
</dbReference>
<dbReference type="GO" id="GO:0008021">
    <property type="term" value="C:synaptic vesicle"/>
    <property type="evidence" value="ECO:0007669"/>
    <property type="project" value="TreeGrafter"/>
</dbReference>
<feature type="region of interest" description="Disordered" evidence="2">
    <location>
        <begin position="276"/>
        <end position="296"/>
    </location>
</feature>
<dbReference type="GO" id="GO:0030136">
    <property type="term" value="C:clathrin-coated vesicle"/>
    <property type="evidence" value="ECO:0007669"/>
    <property type="project" value="InterPro"/>
</dbReference>
<dbReference type="InterPro" id="IPR014712">
    <property type="entry name" value="ANTH_dom_sf"/>
</dbReference>
<evidence type="ECO:0000256" key="2">
    <source>
        <dbReference type="SAM" id="MobiDB-lite"/>
    </source>
</evidence>
<dbReference type="PROSITE" id="PS50942">
    <property type="entry name" value="ENTH"/>
    <property type="match status" value="1"/>
</dbReference>
<dbReference type="GO" id="GO:0005905">
    <property type="term" value="C:clathrin-coated pit"/>
    <property type="evidence" value="ECO:0007669"/>
    <property type="project" value="TreeGrafter"/>
</dbReference>
<evidence type="ECO:0000313" key="4">
    <source>
        <dbReference type="Proteomes" id="UP000694867"/>
    </source>
</evidence>
<dbReference type="InterPro" id="IPR011417">
    <property type="entry name" value="ANTH_dom"/>
</dbReference>
<dbReference type="GO" id="GO:0005545">
    <property type="term" value="F:1-phosphatidylinositol binding"/>
    <property type="evidence" value="ECO:0007669"/>
    <property type="project" value="InterPro"/>
</dbReference>
<feature type="domain" description="ENTH" evidence="3">
    <location>
        <begin position="15"/>
        <end position="144"/>
    </location>
</feature>
<dbReference type="Proteomes" id="UP000694867">
    <property type="component" value="Unplaced"/>
</dbReference>
<proteinExistence type="inferred from homology"/>
<dbReference type="GO" id="GO:0098894">
    <property type="term" value="C:extrinsic component of presynaptic endocytic zone membrane"/>
    <property type="evidence" value="ECO:0007669"/>
    <property type="project" value="TreeGrafter"/>
</dbReference>
<evidence type="ECO:0000313" key="5">
    <source>
        <dbReference type="RefSeq" id="XP_003740399.2"/>
    </source>
</evidence>
<gene>
    <name evidence="5" type="primary">LOC100903736</name>
</gene>
<comment type="similarity">
    <text evidence="1">Belongs to the PICALM/SNAP91 family.</text>
</comment>
<dbReference type="SUPFAM" id="SSF48464">
    <property type="entry name" value="ENTH/VHS domain"/>
    <property type="match status" value="1"/>
</dbReference>
<dbReference type="InterPro" id="IPR013809">
    <property type="entry name" value="ENTH"/>
</dbReference>
<dbReference type="InterPro" id="IPR008942">
    <property type="entry name" value="ENTH_VHS"/>
</dbReference>
<dbReference type="GO" id="GO:0032050">
    <property type="term" value="F:clathrin heavy chain binding"/>
    <property type="evidence" value="ECO:0007669"/>
    <property type="project" value="TreeGrafter"/>
</dbReference>
<sequence>MEHVKNLLKMSINARSPPSSRRAIETIVKMTGRKCVIPKAKNLAFLVSCTKSFNVPLFRIANALKTRTGHSDCVVVLKALVFVHHLMCFGSEDFARYLGLSGCTFTRNPKMRLPEQCTMGVFIDNYMEYLNGRLRSKRDLSLDFSCDFLQESSVDATSLRMDEALRTIKSVQCQLSTLLQFAKASKSDFCDPIVSFAFSHIFEDLINLFRYQTVLMMRLLNGFHASDLGVREDILRCLRSYEGTIERIRSFEFITDVIDQYINFEHISDGFSAELSKSDPGRLRDSSWSREHPNSSREDLLNQAALRSKILASPEEVPFEENLIVFDDTNQGDGSCSAGGRRLLYSDCK</sequence>
<dbReference type="RefSeq" id="XP_003740399.2">
    <property type="nucleotide sequence ID" value="XM_003740351.2"/>
</dbReference>
<organism evidence="4 5">
    <name type="scientific">Galendromus occidentalis</name>
    <name type="common">western predatory mite</name>
    <dbReference type="NCBI Taxonomy" id="34638"/>
    <lineage>
        <taxon>Eukaryota</taxon>
        <taxon>Metazoa</taxon>
        <taxon>Ecdysozoa</taxon>
        <taxon>Arthropoda</taxon>
        <taxon>Chelicerata</taxon>
        <taxon>Arachnida</taxon>
        <taxon>Acari</taxon>
        <taxon>Parasitiformes</taxon>
        <taxon>Mesostigmata</taxon>
        <taxon>Gamasina</taxon>
        <taxon>Phytoseioidea</taxon>
        <taxon>Phytoseiidae</taxon>
        <taxon>Typhlodrominae</taxon>
        <taxon>Galendromus</taxon>
    </lineage>
</organism>
<dbReference type="GO" id="GO:0000149">
    <property type="term" value="F:SNARE binding"/>
    <property type="evidence" value="ECO:0007669"/>
    <property type="project" value="TreeGrafter"/>
</dbReference>
<dbReference type="Pfam" id="PF07651">
    <property type="entry name" value="ANTH"/>
    <property type="match status" value="1"/>
</dbReference>
<dbReference type="GeneID" id="100903736"/>
<reference evidence="5" key="1">
    <citation type="submission" date="2025-08" db="UniProtKB">
        <authorList>
            <consortium name="RefSeq"/>
        </authorList>
    </citation>
    <scope>IDENTIFICATION</scope>
</reference>
<evidence type="ECO:0000259" key="3">
    <source>
        <dbReference type="PROSITE" id="PS50942"/>
    </source>
</evidence>
<dbReference type="AlphaFoldDB" id="A0AAJ6QQE7"/>
<dbReference type="Gene3D" id="1.25.40.90">
    <property type="match status" value="1"/>
</dbReference>
<dbReference type="SUPFAM" id="SSF89009">
    <property type="entry name" value="GAT-like domain"/>
    <property type="match status" value="1"/>
</dbReference>
<protein>
    <submittedName>
        <fullName evidence="5">Phosphatidylinositol-binding clathrin assembly protein LAP-like</fullName>
    </submittedName>
</protein>
<dbReference type="KEGG" id="goe:100903736"/>
<dbReference type="Gene3D" id="1.20.58.150">
    <property type="entry name" value="ANTH domain"/>
    <property type="match status" value="1"/>
</dbReference>
<keyword evidence="4" id="KW-1185">Reference proteome</keyword>
<dbReference type="SMART" id="SM00273">
    <property type="entry name" value="ENTH"/>
    <property type="match status" value="1"/>
</dbReference>
<dbReference type="InterPro" id="IPR045192">
    <property type="entry name" value="AP180-like"/>
</dbReference>
<name>A0AAJ6QQE7_9ACAR</name>
<dbReference type="GO" id="GO:0016185">
    <property type="term" value="P:synaptic vesicle budding from presynaptic endocytic zone membrane"/>
    <property type="evidence" value="ECO:0007669"/>
    <property type="project" value="TreeGrafter"/>
</dbReference>
<dbReference type="GO" id="GO:0072583">
    <property type="term" value="P:clathrin-dependent endocytosis"/>
    <property type="evidence" value="ECO:0007669"/>
    <property type="project" value="InterPro"/>
</dbReference>
<accession>A0AAJ6QQE7</accession>
<evidence type="ECO:0000256" key="1">
    <source>
        <dbReference type="ARBA" id="ARBA00008011"/>
    </source>
</evidence>